<evidence type="ECO:0000259" key="3">
    <source>
        <dbReference type="PROSITE" id="PS50975"/>
    </source>
</evidence>
<dbReference type="PANTHER" id="PTHR21621:SF0">
    <property type="entry name" value="BETA-CITRYLGLUTAMATE SYNTHASE B-RELATED"/>
    <property type="match status" value="1"/>
</dbReference>
<evidence type="ECO:0000256" key="2">
    <source>
        <dbReference type="PROSITE-ProRule" id="PRU00409"/>
    </source>
</evidence>
<name>A0A1G9LIE0_9GAMM</name>
<keyword evidence="1" id="KW-0464">Manganese</keyword>
<dbReference type="GO" id="GO:0005524">
    <property type="term" value="F:ATP binding"/>
    <property type="evidence" value="ECO:0007669"/>
    <property type="project" value="UniProtKB-UniRule"/>
</dbReference>
<dbReference type="OrthoDB" id="583309at2"/>
<dbReference type="InterPro" id="IPR011761">
    <property type="entry name" value="ATP-grasp"/>
</dbReference>
<keyword evidence="2" id="KW-0067">ATP-binding</keyword>
<sequence length="316" mass="35701">MILLVTNQRDLTTDYIVLELQRRRLEYFRLNTELLPESRITLGALSSEDWSISFGGKCLTGHDVEAAYFRRPGKPLVAESIEDQGSRNYIESEWNALLKSLYMRLEGRWLNSPTKIVLAEDKPRQLLIAADLGFDIPQSAVTNDLTVAQRIAAHHTAIGKPLRQALLEGDQERVIFTTRLPTLTAVDEKALAMAPIIVQQEIQKQTDVRVTVVGQKVFAVAIHSQEQQETKVDWRSGAQPDLKHEVISLPGQLEERCIRLVELLGLNYGAIDLIQDLDNHYWFLEINPNGQWAWIENRTGLPIASAIVDGLQGVYQ</sequence>
<proteinExistence type="predicted"/>
<dbReference type="GO" id="GO:0018169">
    <property type="term" value="F:ribosomal S6-glutamic acid ligase activity"/>
    <property type="evidence" value="ECO:0007669"/>
    <property type="project" value="TreeGrafter"/>
</dbReference>
<dbReference type="EMBL" id="FNGI01000005">
    <property type="protein sequence ID" value="SDL61674.1"/>
    <property type="molecule type" value="Genomic_DNA"/>
</dbReference>
<dbReference type="Proteomes" id="UP000198654">
    <property type="component" value="Unassembled WGS sequence"/>
</dbReference>
<protein>
    <submittedName>
        <fullName evidence="4">RimK-like ATP-grasp domain-containing protein</fullName>
    </submittedName>
</protein>
<evidence type="ECO:0000256" key="1">
    <source>
        <dbReference type="ARBA" id="ARBA00023211"/>
    </source>
</evidence>
<keyword evidence="2" id="KW-0547">Nucleotide-binding</keyword>
<dbReference type="AlphaFoldDB" id="A0A1G9LIE0"/>
<dbReference type="SUPFAM" id="SSF56059">
    <property type="entry name" value="Glutathione synthetase ATP-binding domain-like"/>
    <property type="match status" value="1"/>
</dbReference>
<gene>
    <name evidence="4" type="ORF">SAMN05661010_02105</name>
</gene>
<keyword evidence="5" id="KW-1185">Reference proteome</keyword>
<accession>A0A1G9LIE0</accession>
<dbReference type="GO" id="GO:0005737">
    <property type="term" value="C:cytoplasm"/>
    <property type="evidence" value="ECO:0007669"/>
    <property type="project" value="TreeGrafter"/>
</dbReference>
<dbReference type="PANTHER" id="PTHR21621">
    <property type="entry name" value="RIBOSOMAL PROTEIN S6 MODIFICATION PROTEIN"/>
    <property type="match status" value="1"/>
</dbReference>
<evidence type="ECO:0000313" key="4">
    <source>
        <dbReference type="EMBL" id="SDL61674.1"/>
    </source>
</evidence>
<feature type="domain" description="ATP-grasp" evidence="3">
    <location>
        <begin position="126"/>
        <end position="312"/>
    </location>
</feature>
<dbReference type="GO" id="GO:0046872">
    <property type="term" value="F:metal ion binding"/>
    <property type="evidence" value="ECO:0007669"/>
    <property type="project" value="InterPro"/>
</dbReference>
<dbReference type="PROSITE" id="PS50975">
    <property type="entry name" value="ATP_GRASP"/>
    <property type="match status" value="1"/>
</dbReference>
<reference evidence="4 5" key="1">
    <citation type="submission" date="2016-10" db="EMBL/GenBank/DDBJ databases">
        <authorList>
            <person name="de Groot N.N."/>
        </authorList>
    </citation>
    <scope>NUCLEOTIDE SEQUENCE [LARGE SCALE GENOMIC DNA]</scope>
    <source>
        <strain evidence="4 5">DSM 14789</strain>
    </source>
</reference>
<dbReference type="InterPro" id="IPR013651">
    <property type="entry name" value="ATP-grasp_RimK-type"/>
</dbReference>
<organism evidence="4 5">
    <name type="scientific">Modicisalibacter muralis</name>
    <dbReference type="NCBI Taxonomy" id="119000"/>
    <lineage>
        <taxon>Bacteria</taxon>
        <taxon>Pseudomonadati</taxon>
        <taxon>Pseudomonadota</taxon>
        <taxon>Gammaproteobacteria</taxon>
        <taxon>Oceanospirillales</taxon>
        <taxon>Halomonadaceae</taxon>
        <taxon>Modicisalibacter</taxon>
    </lineage>
</organism>
<dbReference type="Gene3D" id="3.30.470.20">
    <property type="entry name" value="ATP-grasp fold, B domain"/>
    <property type="match status" value="1"/>
</dbReference>
<dbReference type="GO" id="GO:0009432">
    <property type="term" value="P:SOS response"/>
    <property type="evidence" value="ECO:0007669"/>
    <property type="project" value="TreeGrafter"/>
</dbReference>
<evidence type="ECO:0000313" key="5">
    <source>
        <dbReference type="Proteomes" id="UP000198654"/>
    </source>
</evidence>
<dbReference type="RefSeq" id="WP_089728298.1">
    <property type="nucleotide sequence ID" value="NZ_FNGI01000005.1"/>
</dbReference>
<dbReference type="Pfam" id="PF08443">
    <property type="entry name" value="RimK"/>
    <property type="match status" value="1"/>
</dbReference>
<dbReference type="STRING" id="119000.SAMN05661010_02105"/>